<keyword evidence="3" id="KW-0479">Metal-binding</keyword>
<evidence type="ECO:0000313" key="5">
    <source>
        <dbReference type="EMBL" id="GMH30566.1"/>
    </source>
</evidence>
<dbReference type="GO" id="GO:0008168">
    <property type="term" value="F:methyltransferase activity"/>
    <property type="evidence" value="ECO:0007669"/>
    <property type="project" value="UniProtKB-KW"/>
</dbReference>
<evidence type="ECO:0000256" key="3">
    <source>
        <dbReference type="ARBA" id="ARBA00022723"/>
    </source>
</evidence>
<evidence type="ECO:0000256" key="4">
    <source>
        <dbReference type="ARBA" id="ARBA00022842"/>
    </source>
</evidence>
<sequence>MEVKELLHMKGGDGEHSYAQNQATFTQKVASRTEHILENAIQSLLSKDSSTAIVGKVLNIADLGCASGPAPLNFISTIVEVVDRTCGELIVELPEIQVFLNDLQSNDFNSIFRDLSTSRWQQVGDGGAVATAVFVMATSGSFHGRLFPCNTLHLVHSGYSAHWLSQVPPGLCTKEGVPINRGAVYISEASPPAVVKAYMAQFEHDFNLFLKCRSDEIVPDGCMFLTLRGRPSVDPLAWEPWELKLFARAFSQLVSQGLIKEERVDSFNFPYFGASEIEIKAIVEKEGSFLIEHVETMAQHVADEIGDKRERAEKLASIIRSYTEPLVSHHFGEQILEPFYSQLAHVVFEFLAKEAPEHFTIAILLKRKTNSLMTK</sequence>
<accession>A0AAD3TJZ4</accession>
<reference evidence="5" key="1">
    <citation type="submission" date="2023-05" db="EMBL/GenBank/DDBJ databases">
        <title>Nepenthes gracilis genome sequencing.</title>
        <authorList>
            <person name="Fukushima K."/>
        </authorList>
    </citation>
    <scope>NUCLEOTIDE SEQUENCE</scope>
    <source>
        <strain evidence="5">SING2019-196</strain>
    </source>
</reference>
<dbReference type="EMBL" id="BSYO01000038">
    <property type="protein sequence ID" value="GMH30566.1"/>
    <property type="molecule type" value="Genomic_DNA"/>
</dbReference>
<dbReference type="AlphaFoldDB" id="A0AAD3TJZ4"/>
<name>A0AAD3TJZ4_NEPGR</name>
<comment type="caution">
    <text evidence="5">The sequence shown here is derived from an EMBL/GenBank/DDBJ whole genome shotgun (WGS) entry which is preliminary data.</text>
</comment>
<proteinExistence type="predicted"/>
<keyword evidence="2" id="KW-0808">Transferase</keyword>
<evidence type="ECO:0000313" key="6">
    <source>
        <dbReference type="Proteomes" id="UP001279734"/>
    </source>
</evidence>
<evidence type="ECO:0000256" key="1">
    <source>
        <dbReference type="ARBA" id="ARBA00022603"/>
    </source>
</evidence>
<dbReference type="InterPro" id="IPR042086">
    <property type="entry name" value="MeTrfase_capping"/>
</dbReference>
<dbReference type="Gene3D" id="1.10.1200.270">
    <property type="entry name" value="Methyltransferase, alpha-helical capping domain"/>
    <property type="match status" value="1"/>
</dbReference>
<dbReference type="GO" id="GO:0032259">
    <property type="term" value="P:methylation"/>
    <property type="evidence" value="ECO:0007669"/>
    <property type="project" value="UniProtKB-KW"/>
</dbReference>
<dbReference type="PANTHER" id="PTHR31009">
    <property type="entry name" value="S-ADENOSYL-L-METHIONINE:CARBOXYL METHYLTRANSFERASE FAMILY PROTEIN"/>
    <property type="match status" value="1"/>
</dbReference>
<keyword evidence="1" id="KW-0489">Methyltransferase</keyword>
<keyword evidence="4" id="KW-0460">Magnesium</keyword>
<dbReference type="SUPFAM" id="SSF53335">
    <property type="entry name" value="S-adenosyl-L-methionine-dependent methyltransferases"/>
    <property type="match status" value="1"/>
</dbReference>
<organism evidence="5 6">
    <name type="scientific">Nepenthes gracilis</name>
    <name type="common">Slender pitcher plant</name>
    <dbReference type="NCBI Taxonomy" id="150966"/>
    <lineage>
        <taxon>Eukaryota</taxon>
        <taxon>Viridiplantae</taxon>
        <taxon>Streptophyta</taxon>
        <taxon>Embryophyta</taxon>
        <taxon>Tracheophyta</taxon>
        <taxon>Spermatophyta</taxon>
        <taxon>Magnoliopsida</taxon>
        <taxon>eudicotyledons</taxon>
        <taxon>Gunneridae</taxon>
        <taxon>Pentapetalae</taxon>
        <taxon>Caryophyllales</taxon>
        <taxon>Nepenthaceae</taxon>
        <taxon>Nepenthes</taxon>
    </lineage>
</organism>
<dbReference type="Gene3D" id="3.40.50.150">
    <property type="entry name" value="Vaccinia Virus protein VP39"/>
    <property type="match status" value="1"/>
</dbReference>
<dbReference type="InterPro" id="IPR005299">
    <property type="entry name" value="MeTrfase_7"/>
</dbReference>
<dbReference type="GO" id="GO:0046872">
    <property type="term" value="F:metal ion binding"/>
    <property type="evidence" value="ECO:0007669"/>
    <property type="project" value="UniProtKB-KW"/>
</dbReference>
<protein>
    <submittedName>
        <fullName evidence="5">Uncharacterized protein</fullName>
    </submittedName>
</protein>
<dbReference type="Proteomes" id="UP001279734">
    <property type="component" value="Unassembled WGS sequence"/>
</dbReference>
<gene>
    <name evidence="5" type="ORF">Nepgr_032409</name>
</gene>
<keyword evidence="6" id="KW-1185">Reference proteome</keyword>
<evidence type="ECO:0000256" key="2">
    <source>
        <dbReference type="ARBA" id="ARBA00022679"/>
    </source>
</evidence>
<dbReference type="InterPro" id="IPR029063">
    <property type="entry name" value="SAM-dependent_MTases_sf"/>
</dbReference>
<dbReference type="Pfam" id="PF03492">
    <property type="entry name" value="Methyltransf_7"/>
    <property type="match status" value="1"/>
</dbReference>